<dbReference type="OrthoDB" id="3182582at2"/>
<evidence type="ECO:0000313" key="1">
    <source>
        <dbReference type="EMBL" id="KUH58879.1"/>
    </source>
</evidence>
<dbReference type="RefSeq" id="WP_059052595.1">
    <property type="nucleotide sequence ID" value="NZ_LOJF01000001.1"/>
</dbReference>
<gene>
    <name evidence="1" type="ORF">AUL39_00570</name>
</gene>
<reference evidence="1 2" key="1">
    <citation type="submission" date="2015-12" db="EMBL/GenBank/DDBJ databases">
        <title>Draft Genome Sequence of Olsenella scatoligenes SK9K4T; a Producer of 3-Methylindole- (skatole) and 4-Methylphenol- (p-cresol) Isolated from Pig Feces.</title>
        <authorList>
            <person name="Li X."/>
            <person name="Borg B."/>
            <person name="Canibe N."/>
        </authorList>
    </citation>
    <scope>NUCLEOTIDE SEQUENCE [LARGE SCALE GENOMIC DNA]</scope>
    <source>
        <strain evidence="1 2">SK9K4</strain>
    </source>
</reference>
<name>A0A100YWB2_TRASO</name>
<organism evidence="1 2">
    <name type="scientific">Tractidigestivibacter scatoligenes</name>
    <name type="common">Olsenella scatoligenes</name>
    <dbReference type="NCBI Taxonomy" id="1299998"/>
    <lineage>
        <taxon>Bacteria</taxon>
        <taxon>Bacillati</taxon>
        <taxon>Actinomycetota</taxon>
        <taxon>Coriobacteriia</taxon>
        <taxon>Coriobacteriales</taxon>
        <taxon>Atopobiaceae</taxon>
        <taxon>Tractidigestivibacter</taxon>
    </lineage>
</organism>
<evidence type="ECO:0000313" key="2">
    <source>
        <dbReference type="Proteomes" id="UP000054078"/>
    </source>
</evidence>
<dbReference type="EMBL" id="LOJF01000001">
    <property type="protein sequence ID" value="KUH58879.1"/>
    <property type="molecule type" value="Genomic_DNA"/>
</dbReference>
<accession>A0A100YWB2</accession>
<dbReference type="AlphaFoldDB" id="A0A100YWB2"/>
<keyword evidence="2" id="KW-1185">Reference proteome</keyword>
<protein>
    <submittedName>
        <fullName evidence="1">Uncharacterized protein</fullName>
    </submittedName>
</protein>
<proteinExistence type="predicted"/>
<dbReference type="STRING" id="1299998.AUL39_00570"/>
<sequence length="151" mass="15873">MGAEKNGQGVSPELDDLSSTLMGQAFDVLAEGVELDVILAVEDAACHVASYTFADDGPEECLEGARKKVRDLARSHGDAGAKLGDPMRYALAYEGAVADERGAYQDAVLLEFGERGRTSFSAFSLVDGKGEGDNFAWTDPAPAGEVENLLG</sequence>
<comment type="caution">
    <text evidence="1">The sequence shown here is derived from an EMBL/GenBank/DDBJ whole genome shotgun (WGS) entry which is preliminary data.</text>
</comment>
<dbReference type="Proteomes" id="UP000054078">
    <property type="component" value="Unassembled WGS sequence"/>
</dbReference>